<keyword evidence="2" id="KW-1185">Reference proteome</keyword>
<dbReference type="AlphaFoldDB" id="A0A0A2GYA5"/>
<evidence type="ECO:0000313" key="2">
    <source>
        <dbReference type="Proteomes" id="UP000030140"/>
    </source>
</evidence>
<gene>
    <name evidence="1" type="ORF">NV36_14360</name>
</gene>
<name>A0A0A2GYA5_9FLAO</name>
<reference evidence="1 2" key="1">
    <citation type="submission" date="2014-10" db="EMBL/GenBank/DDBJ databases">
        <title>Draft genome sequence of the proteorhodopsin-containing marine bacterium Dokdonia donghaensis.</title>
        <authorList>
            <person name="Gomez-Consarnau L."/>
            <person name="Gonzalez J.M."/>
            <person name="Riedel T."/>
            <person name="Jaenicke S."/>
            <person name="Wagner-Doebler I."/>
            <person name="Fuhrman J.A."/>
        </authorList>
    </citation>
    <scope>NUCLEOTIDE SEQUENCE [LARGE SCALE GENOMIC DNA]</scope>
    <source>
        <strain evidence="1 2">DSW-1</strain>
    </source>
</reference>
<sequence length="207" mass="23666">MSKYAALALCSGLLPTIMKKILLPFIILIFNLNLSCKSAEYKKAVYPNIPIELQFLSNFQTDIENRTDEIVIDYEELKLKQIIKDSQSEFWIENKKLISIPKNTHGNCYIREVFKKSFLLISKGSCGAAGPDLVERKQVILIDLNSYKTYEIDFGEFMLTRSKSAVDAFYSNSDKYSAIVDVDIEKNLIRITNNKIGIKTIEMIAQE</sequence>
<comment type="caution">
    <text evidence="1">The sequence shown here is derived from an EMBL/GenBank/DDBJ whole genome shotgun (WGS) entry which is preliminary data.</text>
</comment>
<proteinExistence type="predicted"/>
<protein>
    <submittedName>
        <fullName evidence="1">Uncharacterized protein</fullName>
    </submittedName>
</protein>
<organism evidence="1 2">
    <name type="scientific">Dokdonia donghaensis DSW-1</name>
    <dbReference type="NCBI Taxonomy" id="1300343"/>
    <lineage>
        <taxon>Bacteria</taxon>
        <taxon>Pseudomonadati</taxon>
        <taxon>Bacteroidota</taxon>
        <taxon>Flavobacteriia</taxon>
        <taxon>Flavobacteriales</taxon>
        <taxon>Flavobacteriaceae</taxon>
        <taxon>Dokdonia</taxon>
    </lineage>
</organism>
<dbReference type="EMBL" id="JSAQ01000003">
    <property type="protein sequence ID" value="KGO05380.1"/>
    <property type="molecule type" value="Genomic_DNA"/>
</dbReference>
<evidence type="ECO:0000313" key="1">
    <source>
        <dbReference type="EMBL" id="KGO05380.1"/>
    </source>
</evidence>
<dbReference type="Proteomes" id="UP000030140">
    <property type="component" value="Unassembled WGS sequence"/>
</dbReference>
<accession>A0A0A2GYA5</accession>